<keyword evidence="1" id="KW-1133">Transmembrane helix</keyword>
<dbReference type="Pfam" id="PF09715">
    <property type="entry name" value="Plasmod_dom_1"/>
    <property type="match status" value="1"/>
</dbReference>
<dbReference type="Proteomes" id="UP000030708">
    <property type="component" value="Unassembled WGS sequence"/>
</dbReference>
<name>A0A024W7S7_PLAFA</name>
<keyword evidence="1" id="KW-0472">Membrane</keyword>
<dbReference type="InterPro" id="IPR006410">
    <property type="entry name" value="CHP01519_PLAF7"/>
</dbReference>
<dbReference type="EMBL" id="KI926396">
    <property type="protein sequence ID" value="ETW36929.1"/>
    <property type="molecule type" value="Genomic_DNA"/>
</dbReference>
<dbReference type="NCBIfam" id="TIGR01519">
    <property type="entry name" value="plasmod_dom_1"/>
    <property type="match status" value="1"/>
</dbReference>
<protein>
    <submittedName>
        <fullName evidence="2">Uncharacterized protein</fullName>
    </submittedName>
</protein>
<reference evidence="2 3" key="1">
    <citation type="submission" date="2013-02" db="EMBL/GenBank/DDBJ databases">
        <title>The Genome Annotation of Plasmodium falciparum Tanzania (2000708).</title>
        <authorList>
            <consortium name="The Broad Institute Genome Sequencing Platform"/>
            <consortium name="The Broad Institute Genome Sequencing Center for Infectious Disease"/>
            <person name="Neafsey D."/>
            <person name="Hoffman S."/>
            <person name="Volkman S."/>
            <person name="Rosenthal P."/>
            <person name="Walker B."/>
            <person name="Young S.K."/>
            <person name="Zeng Q."/>
            <person name="Gargeya S."/>
            <person name="Fitzgerald M."/>
            <person name="Haas B."/>
            <person name="Abouelleil A."/>
            <person name="Allen A.W."/>
            <person name="Alvarado L."/>
            <person name="Arachchi H.M."/>
            <person name="Berlin A.M."/>
            <person name="Chapman S.B."/>
            <person name="Gainer-Dewar J."/>
            <person name="Goldberg J."/>
            <person name="Griggs A."/>
            <person name="Gujja S."/>
            <person name="Hansen M."/>
            <person name="Howarth C."/>
            <person name="Imamovic A."/>
            <person name="Ireland A."/>
            <person name="Larimer J."/>
            <person name="McCowan C."/>
            <person name="Murphy C."/>
            <person name="Pearson M."/>
            <person name="Poon T.W."/>
            <person name="Priest M."/>
            <person name="Roberts A."/>
            <person name="Saif S."/>
            <person name="Shea T."/>
            <person name="Sisk P."/>
            <person name="Sykes S."/>
            <person name="Wortman J."/>
            <person name="Nusbaum C."/>
            <person name="Birren B."/>
        </authorList>
    </citation>
    <scope>NUCLEOTIDE SEQUENCE [LARGE SCALE GENOMIC DNA]</scope>
    <source>
        <strain evidence="3">Tanzania (2000708)</strain>
    </source>
</reference>
<evidence type="ECO:0000313" key="2">
    <source>
        <dbReference type="EMBL" id="ETW36929.1"/>
    </source>
</evidence>
<sequence length="269" mass="32974">MFMKKFMKANNKRFYYRCTNYVYKISKNEDTSILLYNYMLNNIQQYFKFLKYLLFFHLLLFTYIYNKHNTNKYCNDKHHFINNSYNKLLNRSFAEVNENNSSSIKNKVNQNVTRLRREKPYIDDNNKKCDKNEHDITQKFTCIDNTYKESKIKPTNLEQLIFKKKEEEKHFDTRNDLSFIEKIKFVCDAFDDLFIEKILDFHLQKKTSEFLRITMENLVAQYLAFFPFSLARFRYLVDRINFFNVRHCGKKKKDIFYITEDKKDLYGVK</sequence>
<feature type="transmembrane region" description="Helical" evidence="1">
    <location>
        <begin position="49"/>
        <end position="65"/>
    </location>
</feature>
<gene>
    <name evidence="2" type="ORF">PFTANZ_02370</name>
</gene>
<dbReference type="AlphaFoldDB" id="A0A024W7S7"/>
<reference evidence="2 3" key="2">
    <citation type="submission" date="2013-02" db="EMBL/GenBank/DDBJ databases">
        <title>The Genome Sequence of Plasmodium falciparum Tanzania (2000708).</title>
        <authorList>
            <consortium name="The Broad Institute Genome Sequencing Platform"/>
            <consortium name="The Broad Institute Genome Sequencing Center for Infectious Disease"/>
            <person name="Neafsey D."/>
            <person name="Cheeseman I."/>
            <person name="Volkman S."/>
            <person name="Adams J."/>
            <person name="Walker B."/>
            <person name="Young S.K."/>
            <person name="Zeng Q."/>
            <person name="Gargeya S."/>
            <person name="Fitzgerald M."/>
            <person name="Haas B."/>
            <person name="Abouelleil A."/>
            <person name="Alvarado L."/>
            <person name="Arachchi H.M."/>
            <person name="Berlin A.M."/>
            <person name="Chapman S.B."/>
            <person name="Dewar J."/>
            <person name="Goldberg J."/>
            <person name="Griggs A."/>
            <person name="Gujja S."/>
            <person name="Hansen M."/>
            <person name="Howarth C."/>
            <person name="Imamovic A."/>
            <person name="Larimer J."/>
            <person name="McCowan C."/>
            <person name="Murphy C."/>
            <person name="Neiman D."/>
            <person name="Pearson M."/>
            <person name="Priest M."/>
            <person name="Roberts A."/>
            <person name="Saif S."/>
            <person name="Shea T."/>
            <person name="Sisk P."/>
            <person name="Sykes S."/>
            <person name="Wortman J."/>
            <person name="Nusbaum C."/>
            <person name="Birren B."/>
        </authorList>
    </citation>
    <scope>NUCLEOTIDE SEQUENCE [LARGE SCALE GENOMIC DNA]</scope>
    <source>
        <strain evidence="3">Tanzania (2000708)</strain>
    </source>
</reference>
<keyword evidence="1" id="KW-0812">Transmembrane</keyword>
<accession>A0A024W7S7</accession>
<evidence type="ECO:0000313" key="3">
    <source>
        <dbReference type="Proteomes" id="UP000030708"/>
    </source>
</evidence>
<dbReference type="OrthoDB" id="378629at2759"/>
<organism evidence="2 3">
    <name type="scientific">Plasmodium falciparum Tanzania</name>
    <name type="common">2000708</name>
    <dbReference type="NCBI Taxonomy" id="1036725"/>
    <lineage>
        <taxon>Eukaryota</taxon>
        <taxon>Sar</taxon>
        <taxon>Alveolata</taxon>
        <taxon>Apicomplexa</taxon>
        <taxon>Aconoidasida</taxon>
        <taxon>Haemosporida</taxon>
        <taxon>Plasmodiidae</taxon>
        <taxon>Plasmodium</taxon>
        <taxon>Plasmodium (Laverania)</taxon>
    </lineage>
</organism>
<evidence type="ECO:0000256" key="1">
    <source>
        <dbReference type="SAM" id="Phobius"/>
    </source>
</evidence>
<proteinExistence type="predicted"/>